<dbReference type="EMBL" id="CACVAY010000121">
    <property type="protein sequence ID" value="CAA6824695.1"/>
    <property type="molecule type" value="Genomic_DNA"/>
</dbReference>
<proteinExistence type="predicted"/>
<organism evidence="2">
    <name type="scientific">uncultured Thiotrichaceae bacterium</name>
    <dbReference type="NCBI Taxonomy" id="298394"/>
    <lineage>
        <taxon>Bacteria</taxon>
        <taxon>Pseudomonadati</taxon>
        <taxon>Pseudomonadota</taxon>
        <taxon>Gammaproteobacteria</taxon>
        <taxon>Thiotrichales</taxon>
        <taxon>Thiotrichaceae</taxon>
        <taxon>environmental samples</taxon>
    </lineage>
</organism>
<evidence type="ECO:0000256" key="1">
    <source>
        <dbReference type="SAM" id="Phobius"/>
    </source>
</evidence>
<feature type="transmembrane region" description="Helical" evidence="1">
    <location>
        <begin position="646"/>
        <end position="664"/>
    </location>
</feature>
<dbReference type="AlphaFoldDB" id="A0A6S6TZ34"/>
<protein>
    <submittedName>
        <fullName evidence="2">Uncharacterized protein</fullName>
    </submittedName>
</protein>
<evidence type="ECO:0000313" key="2">
    <source>
        <dbReference type="EMBL" id="CAA6824695.1"/>
    </source>
</evidence>
<sequence>MKKQWLFSYPLLSSISSHVLFGTLDSDKQSSSRVRTAYSPTSAIKKTKRTVSEKGAFGLSVAIAMILGSHAYAGKIISDAPEGDTLSSATSTTNKQFGFGGWNLDNVEIRVVDTDDFTGNVGSFNEADGTYTGMRADKSFEADITTGGEVRGHLHGKDWPVGEPSGIKIINADTKTKEGKPANCIMTSSYLEEGYLGAGNKPVLCSSGFQTHKRFKVNILPSTVTTADAEGYGLPVDLTFNLKADDTSTERYQVLQKVNNYSGKRLDGYKIEVLDATGQPNAELTLSLGIGEGIDHDGNPDGDIWDEESMANFSHGLWGPADHHFNEDGFFDSTRAYFTPALSADKLTASYTGPMQGGNYQTIFGNWLPSIWEPTGIFHDDDMNPETDGVLKAFWGDPEGSGTNKWRKGKADNWADVTTEELIDWTGEWYEQGPVEDVLNLGLNYIVNVGSNTAIGNTFTIRFTPHIAADQNAPSYVADNAPDTRYTESEGIIVMSITEDFSEETATLKTRMVSASKTEAATMGKDSIISVGIADNDLNVDPAVKETITVKVTSDHGETESVELTETDINTSLFKGTVAAKLSDNAILDDDGKFDLNKTTTLTATYVDSKYGTKVEPETLEAGLVLTIADEPTEEPTVTSSGGGSFNTLLMMVFGFLGLGGWLARRRATK</sequence>
<name>A0A6S6TZ34_9GAMM</name>
<reference evidence="2" key="1">
    <citation type="submission" date="2020-01" db="EMBL/GenBank/DDBJ databases">
        <authorList>
            <person name="Meier V. D."/>
            <person name="Meier V D."/>
        </authorList>
    </citation>
    <scope>NUCLEOTIDE SEQUENCE</scope>
    <source>
        <strain evidence="2">HLG_WM_MAG_07</strain>
    </source>
</reference>
<dbReference type="NCBIfam" id="NF033657">
    <property type="entry name" value="choice_anch_F"/>
    <property type="match status" value="1"/>
</dbReference>
<keyword evidence="1" id="KW-0472">Membrane</keyword>
<keyword evidence="1" id="KW-1133">Transmembrane helix</keyword>
<keyword evidence="1" id="KW-0812">Transmembrane</keyword>
<accession>A0A6S6TZ34</accession>
<gene>
    <name evidence="2" type="ORF">HELGO_WM22729</name>
</gene>